<name>E6MEX4_9FIRM</name>
<dbReference type="STRING" id="887929.HMP0721_0557"/>
<dbReference type="PANTHER" id="PTHR30389">
    <property type="entry name" value="FUMARATE HYDRATASE-RELATED"/>
    <property type="match status" value="1"/>
</dbReference>
<evidence type="ECO:0000256" key="4">
    <source>
        <dbReference type="ARBA" id="ARBA00023004"/>
    </source>
</evidence>
<dbReference type="NCBIfam" id="NF004885">
    <property type="entry name" value="PRK06246.1"/>
    <property type="match status" value="1"/>
</dbReference>
<dbReference type="PANTHER" id="PTHR30389:SF17">
    <property type="entry name" value="L(+)-TARTRATE DEHYDRATASE SUBUNIT ALPHA-RELATED"/>
    <property type="match status" value="1"/>
</dbReference>
<comment type="similarity">
    <text evidence="1">Belongs to the class-I fumarase family.</text>
</comment>
<evidence type="ECO:0000256" key="1">
    <source>
        <dbReference type="ARBA" id="ARBA00008876"/>
    </source>
</evidence>
<organism evidence="8 9">
    <name type="scientific">Pseudoramibacter alactolyticus ATCC 23263</name>
    <dbReference type="NCBI Taxonomy" id="887929"/>
    <lineage>
        <taxon>Bacteria</taxon>
        <taxon>Bacillati</taxon>
        <taxon>Bacillota</taxon>
        <taxon>Clostridia</taxon>
        <taxon>Eubacteriales</taxon>
        <taxon>Eubacteriaceae</taxon>
        <taxon>Pseudoramibacter</taxon>
    </lineage>
</organism>
<evidence type="ECO:0000256" key="6">
    <source>
        <dbReference type="ARBA" id="ARBA00023239"/>
    </source>
</evidence>
<keyword evidence="6 8" id="KW-0456">Lyase</keyword>
<dbReference type="NCBIfam" id="TIGR00722">
    <property type="entry name" value="ttdA_fumA_fumB"/>
    <property type="match status" value="1"/>
</dbReference>
<evidence type="ECO:0000259" key="7">
    <source>
        <dbReference type="Pfam" id="PF05681"/>
    </source>
</evidence>
<dbReference type="InterPro" id="IPR004646">
    <property type="entry name" value="Fe-S_hydro-lyase_TtdA-typ_cat"/>
</dbReference>
<dbReference type="eggNOG" id="COG1951">
    <property type="taxonomic scope" value="Bacteria"/>
</dbReference>
<evidence type="ECO:0000256" key="5">
    <source>
        <dbReference type="ARBA" id="ARBA00023014"/>
    </source>
</evidence>
<dbReference type="GO" id="GO:0051539">
    <property type="term" value="F:4 iron, 4 sulfur cluster binding"/>
    <property type="evidence" value="ECO:0007669"/>
    <property type="project" value="UniProtKB-KW"/>
</dbReference>
<evidence type="ECO:0000313" key="8">
    <source>
        <dbReference type="EMBL" id="EFV02324.1"/>
    </source>
</evidence>
<gene>
    <name evidence="8" type="ORF">HMP0721_0557</name>
</gene>
<evidence type="ECO:0000313" key="9">
    <source>
        <dbReference type="Proteomes" id="UP000004754"/>
    </source>
</evidence>
<dbReference type="AlphaFoldDB" id="E6MEX4"/>
<keyword evidence="4" id="KW-0408">Iron</keyword>
<dbReference type="GO" id="GO:0016829">
    <property type="term" value="F:lyase activity"/>
    <property type="evidence" value="ECO:0007669"/>
    <property type="project" value="UniProtKB-KW"/>
</dbReference>
<dbReference type="InterPro" id="IPR051208">
    <property type="entry name" value="Class-I_Fumarase/Tartrate_DH"/>
</dbReference>
<comment type="caution">
    <text evidence="8">The sequence shown here is derived from an EMBL/GenBank/DDBJ whole genome shotgun (WGS) entry which is preliminary data.</text>
</comment>
<evidence type="ECO:0000256" key="2">
    <source>
        <dbReference type="ARBA" id="ARBA00022485"/>
    </source>
</evidence>
<evidence type="ECO:0000256" key="3">
    <source>
        <dbReference type="ARBA" id="ARBA00022723"/>
    </source>
</evidence>
<accession>E6MEX4</accession>
<keyword evidence="9" id="KW-1185">Reference proteome</keyword>
<dbReference type="EMBL" id="AEQN01000010">
    <property type="protein sequence ID" value="EFV02324.1"/>
    <property type="molecule type" value="Genomic_DNA"/>
</dbReference>
<dbReference type="Proteomes" id="UP000004754">
    <property type="component" value="Unassembled WGS sequence"/>
</dbReference>
<dbReference type="HOGENOM" id="CLU_041245_0_0_9"/>
<dbReference type="Pfam" id="PF05681">
    <property type="entry name" value="Fumerase"/>
    <property type="match status" value="1"/>
</dbReference>
<keyword evidence="5" id="KW-0411">Iron-sulfur</keyword>
<keyword evidence="2" id="KW-0004">4Fe-4S</keyword>
<sequence>MIFKNALLRGTMKIIQTDVIEEKIAKLCIDINAKLNPDVLEALQAAEASEISETGQGILALIHQNIDLAQERHRPICQDTGMTIVFVKLGQDVHIEGGCLENTIQAGVRKGYVEGFLRKSVVADPLLRTNTNDNTPAIIHYQIVEGESLEITVMAKGFGSENTSALKMLKPSDGIEGVKKFVLETISRGAPNACAPIIVGVGLGGTFEKAALLSKEALTIPLNRKHPKKHLATLENEILTQGNALGIGPMGMGGLNTVLGVHILDYPTHIAGLPVAVNLCCYVDRHGKVAI</sequence>
<feature type="domain" description="Fe-S hydro-lyase tartrate dehydratase alpha-type catalytic" evidence="7">
    <location>
        <begin position="22"/>
        <end position="289"/>
    </location>
</feature>
<reference evidence="8 9" key="1">
    <citation type="submission" date="2010-12" db="EMBL/GenBank/DDBJ databases">
        <authorList>
            <person name="Muzny D."/>
            <person name="Qin X."/>
            <person name="Deng J."/>
            <person name="Jiang H."/>
            <person name="Liu Y."/>
            <person name="Qu J."/>
            <person name="Song X.-Z."/>
            <person name="Zhang L."/>
            <person name="Thornton R."/>
            <person name="Coyle M."/>
            <person name="Francisco L."/>
            <person name="Jackson L."/>
            <person name="Javaid M."/>
            <person name="Korchina V."/>
            <person name="Kovar C."/>
            <person name="Mata R."/>
            <person name="Mathew T."/>
            <person name="Ngo R."/>
            <person name="Nguyen L."/>
            <person name="Nguyen N."/>
            <person name="Okwuonu G."/>
            <person name="Ongeri F."/>
            <person name="Pham C."/>
            <person name="Simmons D."/>
            <person name="Wilczek-Boney K."/>
            <person name="Hale W."/>
            <person name="Jakkamsetti A."/>
            <person name="Pham P."/>
            <person name="Ruth R."/>
            <person name="San Lucas F."/>
            <person name="Warren J."/>
            <person name="Zhang J."/>
            <person name="Zhao Z."/>
            <person name="Zhou C."/>
            <person name="Zhu D."/>
            <person name="Lee S."/>
            <person name="Bess C."/>
            <person name="Blankenburg K."/>
            <person name="Forbes L."/>
            <person name="Fu Q."/>
            <person name="Gubbala S."/>
            <person name="Hirani K."/>
            <person name="Jayaseelan J.C."/>
            <person name="Lara F."/>
            <person name="Munidasa M."/>
            <person name="Palculict T."/>
            <person name="Patil S."/>
            <person name="Pu L.-L."/>
            <person name="Saada N."/>
            <person name="Tang L."/>
            <person name="Weissenberger G."/>
            <person name="Zhu Y."/>
            <person name="Hemphill L."/>
            <person name="Shang Y."/>
            <person name="Youmans B."/>
            <person name="Ayvaz T."/>
            <person name="Ross M."/>
            <person name="Santibanez J."/>
            <person name="Aqrawi P."/>
            <person name="Gross S."/>
            <person name="Joshi V."/>
            <person name="Fowler G."/>
            <person name="Nazareth L."/>
            <person name="Reid J."/>
            <person name="Worley K."/>
            <person name="Petrosino J."/>
            <person name="Highlander S."/>
            <person name="Gibbs R."/>
        </authorList>
    </citation>
    <scope>NUCLEOTIDE SEQUENCE [LARGE SCALE GENOMIC DNA]</scope>
    <source>
        <strain evidence="8 9">ATCC 23263</strain>
    </source>
</reference>
<dbReference type="GO" id="GO:0046872">
    <property type="term" value="F:metal ion binding"/>
    <property type="evidence" value="ECO:0007669"/>
    <property type="project" value="UniProtKB-KW"/>
</dbReference>
<keyword evidence="3" id="KW-0479">Metal-binding</keyword>
<proteinExistence type="inferred from homology"/>
<protein>
    <submittedName>
        <fullName evidence="8">Hydrolyase, tartrate alpha subunit/fumarate domain protein, Fe-S type</fullName>
    </submittedName>
</protein>